<feature type="compositionally biased region" description="Basic and acidic residues" evidence="1">
    <location>
        <begin position="29"/>
        <end position="40"/>
    </location>
</feature>
<dbReference type="AlphaFoldDB" id="A0A8J3FVV1"/>
<dbReference type="Proteomes" id="UP000637578">
    <property type="component" value="Unassembled WGS sequence"/>
</dbReference>
<organism evidence="2 3">
    <name type="scientific">Longimycelium tulufanense</name>
    <dbReference type="NCBI Taxonomy" id="907463"/>
    <lineage>
        <taxon>Bacteria</taxon>
        <taxon>Bacillati</taxon>
        <taxon>Actinomycetota</taxon>
        <taxon>Actinomycetes</taxon>
        <taxon>Pseudonocardiales</taxon>
        <taxon>Pseudonocardiaceae</taxon>
        <taxon>Longimycelium</taxon>
    </lineage>
</organism>
<accession>A0A8J3FVV1</accession>
<keyword evidence="3" id="KW-1185">Reference proteome</keyword>
<name>A0A8J3FVV1_9PSEU</name>
<sequence>MTRRTRPVRLRIAALAAAPNPATVRRLLSRVEQRRTDRTDPPPGTQPPHRPDLPGGEP</sequence>
<dbReference type="EMBL" id="BMMK01000027">
    <property type="protein sequence ID" value="GGM71786.1"/>
    <property type="molecule type" value="Genomic_DNA"/>
</dbReference>
<reference evidence="2" key="2">
    <citation type="submission" date="2020-09" db="EMBL/GenBank/DDBJ databases">
        <authorList>
            <person name="Sun Q."/>
            <person name="Zhou Y."/>
        </authorList>
    </citation>
    <scope>NUCLEOTIDE SEQUENCE</scope>
    <source>
        <strain evidence="2">CGMCC 4.5737</strain>
    </source>
</reference>
<evidence type="ECO:0000313" key="3">
    <source>
        <dbReference type="Proteomes" id="UP000637578"/>
    </source>
</evidence>
<dbReference type="RefSeq" id="WP_189060661.1">
    <property type="nucleotide sequence ID" value="NZ_BMMK01000027.1"/>
</dbReference>
<gene>
    <name evidence="2" type="ORF">GCM10012275_47840</name>
</gene>
<protein>
    <submittedName>
        <fullName evidence="2">Uncharacterized protein</fullName>
    </submittedName>
</protein>
<proteinExistence type="predicted"/>
<feature type="region of interest" description="Disordered" evidence="1">
    <location>
        <begin position="24"/>
        <end position="58"/>
    </location>
</feature>
<evidence type="ECO:0000256" key="1">
    <source>
        <dbReference type="SAM" id="MobiDB-lite"/>
    </source>
</evidence>
<reference evidence="2" key="1">
    <citation type="journal article" date="2014" name="Int. J. Syst. Evol. Microbiol.">
        <title>Complete genome sequence of Corynebacterium casei LMG S-19264T (=DSM 44701T), isolated from a smear-ripened cheese.</title>
        <authorList>
            <consortium name="US DOE Joint Genome Institute (JGI-PGF)"/>
            <person name="Walter F."/>
            <person name="Albersmeier A."/>
            <person name="Kalinowski J."/>
            <person name="Ruckert C."/>
        </authorList>
    </citation>
    <scope>NUCLEOTIDE SEQUENCE</scope>
    <source>
        <strain evidence="2">CGMCC 4.5737</strain>
    </source>
</reference>
<comment type="caution">
    <text evidence="2">The sequence shown here is derived from an EMBL/GenBank/DDBJ whole genome shotgun (WGS) entry which is preliminary data.</text>
</comment>
<evidence type="ECO:0000313" key="2">
    <source>
        <dbReference type="EMBL" id="GGM71786.1"/>
    </source>
</evidence>